<dbReference type="EMBL" id="MHOR01000010">
    <property type="protein sequence ID" value="OGZ67377.1"/>
    <property type="molecule type" value="Genomic_DNA"/>
</dbReference>
<accession>A0A1G2HY43</accession>
<reference evidence="2 3" key="1">
    <citation type="journal article" date="2016" name="Nat. Commun.">
        <title>Thousands of microbial genomes shed light on interconnected biogeochemical processes in an aquifer system.</title>
        <authorList>
            <person name="Anantharaman K."/>
            <person name="Brown C.T."/>
            <person name="Hug L.A."/>
            <person name="Sharon I."/>
            <person name="Castelle C.J."/>
            <person name="Probst A.J."/>
            <person name="Thomas B.C."/>
            <person name="Singh A."/>
            <person name="Wilkins M.J."/>
            <person name="Karaoz U."/>
            <person name="Brodie E.L."/>
            <person name="Williams K.H."/>
            <person name="Hubbard S.S."/>
            <person name="Banfield J.F."/>
        </authorList>
    </citation>
    <scope>NUCLEOTIDE SEQUENCE [LARGE SCALE GENOMIC DNA]</scope>
</reference>
<evidence type="ECO:0000313" key="3">
    <source>
        <dbReference type="Proteomes" id="UP000178380"/>
    </source>
</evidence>
<keyword evidence="1" id="KW-1133">Transmembrane helix</keyword>
<sequence length="62" mass="7306">MGDLMDTIAAIAIVVYLLIIGLFKKMGWEFEWENSRWDCRELDQDHSLVKGRCIICGKNFRR</sequence>
<gene>
    <name evidence="2" type="ORF">A3C58_03755</name>
</gene>
<organism evidence="2 3">
    <name type="scientific">Candidatus Staskawiczbacteria bacterium RIFCSPHIGHO2_02_FULL_34_10</name>
    <dbReference type="NCBI Taxonomy" id="1802205"/>
    <lineage>
        <taxon>Bacteria</taxon>
        <taxon>Candidatus Staskawicziibacteriota</taxon>
    </lineage>
</organism>
<proteinExistence type="predicted"/>
<protein>
    <submittedName>
        <fullName evidence="2">Uncharacterized protein</fullName>
    </submittedName>
</protein>
<dbReference type="Proteomes" id="UP000178380">
    <property type="component" value="Unassembled WGS sequence"/>
</dbReference>
<evidence type="ECO:0000256" key="1">
    <source>
        <dbReference type="SAM" id="Phobius"/>
    </source>
</evidence>
<feature type="transmembrane region" description="Helical" evidence="1">
    <location>
        <begin position="6"/>
        <end position="23"/>
    </location>
</feature>
<keyword evidence="1" id="KW-0472">Membrane</keyword>
<keyword evidence="1" id="KW-0812">Transmembrane</keyword>
<name>A0A1G2HY43_9BACT</name>
<dbReference type="AlphaFoldDB" id="A0A1G2HY43"/>
<evidence type="ECO:0000313" key="2">
    <source>
        <dbReference type="EMBL" id="OGZ67377.1"/>
    </source>
</evidence>
<comment type="caution">
    <text evidence="2">The sequence shown here is derived from an EMBL/GenBank/DDBJ whole genome shotgun (WGS) entry which is preliminary data.</text>
</comment>
<dbReference type="STRING" id="1802205.A3C58_03755"/>